<organism evidence="2 3">
    <name type="scientific">Dovyalis caffra</name>
    <dbReference type="NCBI Taxonomy" id="77055"/>
    <lineage>
        <taxon>Eukaryota</taxon>
        <taxon>Viridiplantae</taxon>
        <taxon>Streptophyta</taxon>
        <taxon>Embryophyta</taxon>
        <taxon>Tracheophyta</taxon>
        <taxon>Spermatophyta</taxon>
        <taxon>Magnoliopsida</taxon>
        <taxon>eudicotyledons</taxon>
        <taxon>Gunneridae</taxon>
        <taxon>Pentapetalae</taxon>
        <taxon>rosids</taxon>
        <taxon>fabids</taxon>
        <taxon>Malpighiales</taxon>
        <taxon>Salicaceae</taxon>
        <taxon>Flacourtieae</taxon>
        <taxon>Dovyalis</taxon>
    </lineage>
</organism>
<dbReference type="AlphaFoldDB" id="A0AAV1SDQ2"/>
<feature type="region of interest" description="Disordered" evidence="1">
    <location>
        <begin position="121"/>
        <end position="146"/>
    </location>
</feature>
<keyword evidence="3" id="KW-1185">Reference proteome</keyword>
<sequence>MDRLDALSIDANRNRNDDGPRSGEDVARGQAVNGLAPSVHGRRQQFYDDDSGEDEYFEEPMPRRVDQGRLLDFMRSVERNDLREIEGQQVARYLEGLKLVIGDKIRVHVIRTLSEARNMATKGRTNVARKRKADYSRRSYGGDNYKTSNDKNKVVRFLQHTMKGLWKRKPRENEGHEVKDGRRAMNPYTKLIVGKCFKCNQFGHRSSDPLEGSMWWSEMRKMVKYAVKPMETTTNLRRMVNVKTMW</sequence>
<proteinExistence type="predicted"/>
<feature type="region of interest" description="Disordered" evidence="1">
    <location>
        <begin position="1"/>
        <end position="57"/>
    </location>
</feature>
<comment type="caution">
    <text evidence="2">The sequence shown here is derived from an EMBL/GenBank/DDBJ whole genome shotgun (WGS) entry which is preliminary data.</text>
</comment>
<evidence type="ECO:0000256" key="1">
    <source>
        <dbReference type="SAM" id="MobiDB-lite"/>
    </source>
</evidence>
<protein>
    <recommendedName>
        <fullName evidence="4">Polyprotein</fullName>
    </recommendedName>
</protein>
<accession>A0AAV1SDQ2</accession>
<evidence type="ECO:0008006" key="4">
    <source>
        <dbReference type="Google" id="ProtNLM"/>
    </source>
</evidence>
<dbReference type="Proteomes" id="UP001314170">
    <property type="component" value="Unassembled WGS sequence"/>
</dbReference>
<evidence type="ECO:0000313" key="2">
    <source>
        <dbReference type="EMBL" id="CAK7349544.1"/>
    </source>
</evidence>
<feature type="compositionally biased region" description="Acidic residues" evidence="1">
    <location>
        <begin position="47"/>
        <end position="57"/>
    </location>
</feature>
<reference evidence="2 3" key="1">
    <citation type="submission" date="2024-01" db="EMBL/GenBank/DDBJ databases">
        <authorList>
            <person name="Waweru B."/>
        </authorList>
    </citation>
    <scope>NUCLEOTIDE SEQUENCE [LARGE SCALE GENOMIC DNA]</scope>
</reference>
<dbReference type="EMBL" id="CAWUPB010001176">
    <property type="protein sequence ID" value="CAK7349544.1"/>
    <property type="molecule type" value="Genomic_DNA"/>
</dbReference>
<name>A0AAV1SDQ2_9ROSI</name>
<feature type="compositionally biased region" description="Basic and acidic residues" evidence="1">
    <location>
        <begin position="12"/>
        <end position="27"/>
    </location>
</feature>
<evidence type="ECO:0000313" key="3">
    <source>
        <dbReference type="Proteomes" id="UP001314170"/>
    </source>
</evidence>
<gene>
    <name evidence="2" type="ORF">DCAF_LOCUS22264</name>
</gene>